<dbReference type="Gene3D" id="3.40.605.10">
    <property type="entry name" value="Aldehyde Dehydrogenase, Chain A, domain 1"/>
    <property type="match status" value="1"/>
</dbReference>
<dbReference type="SUPFAM" id="SSF53720">
    <property type="entry name" value="ALDH-like"/>
    <property type="match status" value="1"/>
</dbReference>
<evidence type="ECO:0000313" key="3">
    <source>
        <dbReference type="EMBL" id="MDP0971983.1"/>
    </source>
</evidence>
<organism evidence="3 4">
    <name type="scientific">Klebsiella pneumoniae</name>
    <dbReference type="NCBI Taxonomy" id="573"/>
    <lineage>
        <taxon>Bacteria</taxon>
        <taxon>Pseudomonadati</taxon>
        <taxon>Pseudomonadota</taxon>
        <taxon>Gammaproteobacteria</taxon>
        <taxon>Enterobacterales</taxon>
        <taxon>Enterobacteriaceae</taxon>
        <taxon>Klebsiella/Raoultella group</taxon>
        <taxon>Klebsiella</taxon>
        <taxon>Klebsiella pneumoniae complex</taxon>
    </lineage>
</organism>
<proteinExistence type="predicted"/>
<comment type="caution">
    <text evidence="3">The sequence shown here is derived from an EMBL/GenBank/DDBJ whole genome shotgun (WGS) entry which is preliminary data.</text>
</comment>
<dbReference type="Pfam" id="PF00171">
    <property type="entry name" value="Aldedh"/>
    <property type="match status" value="1"/>
</dbReference>
<name>A0AAW8AS34_KLEPN</name>
<dbReference type="AlphaFoldDB" id="A0AAW8AS34"/>
<sequence length="78" mass="8190">LLFDASREIGQALVADPRIKAVGFTGSRRGGVALMHIAAARPEPIPVYAEMSSINPVLLLPAALDARHDAIAPQFVAS</sequence>
<dbReference type="RefSeq" id="WP_305202918.1">
    <property type="nucleotide sequence ID" value="NZ_JAUUIA010001506.1"/>
</dbReference>
<dbReference type="EMBL" id="JAUUIA010001506">
    <property type="protein sequence ID" value="MDP0971983.1"/>
    <property type="molecule type" value="Genomic_DNA"/>
</dbReference>
<dbReference type="GO" id="GO:0016491">
    <property type="term" value="F:oxidoreductase activity"/>
    <property type="evidence" value="ECO:0007669"/>
    <property type="project" value="UniProtKB-KW"/>
</dbReference>
<gene>
    <name evidence="3" type="ORF">Q6294_34180</name>
</gene>
<evidence type="ECO:0000259" key="2">
    <source>
        <dbReference type="Pfam" id="PF00171"/>
    </source>
</evidence>
<keyword evidence="1" id="KW-0560">Oxidoreductase</keyword>
<dbReference type="InterPro" id="IPR016162">
    <property type="entry name" value="Ald_DH_N"/>
</dbReference>
<feature type="non-terminal residue" evidence="3">
    <location>
        <position position="1"/>
    </location>
</feature>
<dbReference type="InterPro" id="IPR016161">
    <property type="entry name" value="Ald_DH/histidinol_DH"/>
</dbReference>
<accession>A0AAW8AS34</accession>
<dbReference type="Proteomes" id="UP001244490">
    <property type="component" value="Unassembled WGS sequence"/>
</dbReference>
<reference evidence="3" key="1">
    <citation type="submission" date="2023-07" db="EMBL/GenBank/DDBJ databases">
        <authorList>
            <person name="Peng Z."/>
        </authorList>
    </citation>
    <scope>NUCLEOTIDE SEQUENCE</scope>
    <source>
        <strain evidence="3">KP219</strain>
    </source>
</reference>
<evidence type="ECO:0000313" key="4">
    <source>
        <dbReference type="Proteomes" id="UP001244490"/>
    </source>
</evidence>
<protein>
    <submittedName>
        <fullName evidence="3">Aldehyde dehydrogenase family protein</fullName>
    </submittedName>
</protein>
<feature type="domain" description="Aldehyde dehydrogenase" evidence="2">
    <location>
        <begin position="4"/>
        <end position="66"/>
    </location>
</feature>
<feature type="non-terminal residue" evidence="3">
    <location>
        <position position="78"/>
    </location>
</feature>
<evidence type="ECO:0000256" key="1">
    <source>
        <dbReference type="ARBA" id="ARBA00023002"/>
    </source>
</evidence>
<dbReference type="InterPro" id="IPR015590">
    <property type="entry name" value="Aldehyde_DH_dom"/>
</dbReference>